<evidence type="ECO:0000313" key="3">
    <source>
        <dbReference type="Proteomes" id="UP001634394"/>
    </source>
</evidence>
<dbReference type="AlphaFoldDB" id="A0ABD3W8B4"/>
<name>A0ABD3W8B4_SINWO</name>
<organism evidence="2 3">
    <name type="scientific">Sinanodonta woodiana</name>
    <name type="common">Chinese pond mussel</name>
    <name type="synonym">Anodonta woodiana</name>
    <dbReference type="NCBI Taxonomy" id="1069815"/>
    <lineage>
        <taxon>Eukaryota</taxon>
        <taxon>Metazoa</taxon>
        <taxon>Spiralia</taxon>
        <taxon>Lophotrochozoa</taxon>
        <taxon>Mollusca</taxon>
        <taxon>Bivalvia</taxon>
        <taxon>Autobranchia</taxon>
        <taxon>Heteroconchia</taxon>
        <taxon>Palaeoheterodonta</taxon>
        <taxon>Unionida</taxon>
        <taxon>Unionoidea</taxon>
        <taxon>Unionidae</taxon>
        <taxon>Unioninae</taxon>
        <taxon>Sinanodonta</taxon>
    </lineage>
</organism>
<dbReference type="SMART" id="SM00060">
    <property type="entry name" value="FN3"/>
    <property type="match status" value="1"/>
</dbReference>
<gene>
    <name evidence="2" type="ORF">ACJMK2_042412</name>
</gene>
<sequence length="386" mass="43798">ITGVFVYISVCNMQVYRCLCQQYIGITGIFVGISVYNIQVSGNPKLLSYTDIPCPERQCRQVLVYWEPSYTCDLYASPSGQQFEIITKERGSEKTWKCVVNDLKAISQPLILLDEGKVYDVKLRGITGSGNKQEDFSQLIIWPRNQSPIAPSMVVEYEKMMYGTKLYITLSLTEAQSQISQIIYWYHSLRGTECQEAVKVNGSSAEIFIENYVMDLNFKIGVESQQLKSGEITQSGIQIVSCLYRKDKKPLIPSKNFHIAKEIAEREGELSLQWDPYECNSSDIESGYVLSYTLYYCQVIDESSCNLNYSKHDLNEISIERDVHSYTVRKLKPGGRYKIWLTARTSAGEGPPTDAVDTYIYLQDFPLWGKVMIGIASLVASLVMLT</sequence>
<dbReference type="InterPro" id="IPR003961">
    <property type="entry name" value="FN3_dom"/>
</dbReference>
<reference evidence="2 3" key="1">
    <citation type="submission" date="2024-11" db="EMBL/GenBank/DDBJ databases">
        <title>Chromosome-level genome assembly of the freshwater bivalve Anodonta woodiana.</title>
        <authorList>
            <person name="Chen X."/>
        </authorList>
    </citation>
    <scope>NUCLEOTIDE SEQUENCE [LARGE SCALE GENOMIC DNA]</scope>
    <source>
        <strain evidence="2">MN2024</strain>
        <tissue evidence="2">Gills</tissue>
    </source>
</reference>
<accession>A0ABD3W8B4</accession>
<feature type="domain" description="Fibronectin type-III" evidence="1">
    <location>
        <begin position="253"/>
        <end position="365"/>
    </location>
</feature>
<dbReference type="PROSITE" id="PS50853">
    <property type="entry name" value="FN3"/>
    <property type="match status" value="1"/>
</dbReference>
<comment type="caution">
    <text evidence="2">The sequence shown here is derived from an EMBL/GenBank/DDBJ whole genome shotgun (WGS) entry which is preliminary data.</text>
</comment>
<feature type="non-terminal residue" evidence="2">
    <location>
        <position position="386"/>
    </location>
</feature>
<dbReference type="Proteomes" id="UP001634394">
    <property type="component" value="Unassembled WGS sequence"/>
</dbReference>
<dbReference type="Pfam" id="PF00041">
    <property type="entry name" value="fn3"/>
    <property type="match status" value="1"/>
</dbReference>
<dbReference type="CDD" id="cd00063">
    <property type="entry name" value="FN3"/>
    <property type="match status" value="1"/>
</dbReference>
<dbReference type="SUPFAM" id="SSF49265">
    <property type="entry name" value="Fibronectin type III"/>
    <property type="match status" value="1"/>
</dbReference>
<keyword evidence="3" id="KW-1185">Reference proteome</keyword>
<evidence type="ECO:0000313" key="2">
    <source>
        <dbReference type="EMBL" id="KAL3869775.1"/>
    </source>
</evidence>
<evidence type="ECO:0000259" key="1">
    <source>
        <dbReference type="PROSITE" id="PS50853"/>
    </source>
</evidence>
<protein>
    <recommendedName>
        <fullName evidence="1">Fibronectin type-III domain-containing protein</fullName>
    </recommendedName>
</protein>
<proteinExistence type="predicted"/>
<feature type="non-terminal residue" evidence="2">
    <location>
        <position position="1"/>
    </location>
</feature>
<dbReference type="InterPro" id="IPR013783">
    <property type="entry name" value="Ig-like_fold"/>
</dbReference>
<dbReference type="Gene3D" id="2.60.40.10">
    <property type="entry name" value="Immunoglobulins"/>
    <property type="match status" value="1"/>
</dbReference>
<dbReference type="InterPro" id="IPR036116">
    <property type="entry name" value="FN3_sf"/>
</dbReference>
<dbReference type="EMBL" id="JBJQND010000008">
    <property type="protein sequence ID" value="KAL3869775.1"/>
    <property type="molecule type" value="Genomic_DNA"/>
</dbReference>